<protein>
    <submittedName>
        <fullName evidence="2">Uncharacterized protein</fullName>
    </submittedName>
</protein>
<proteinExistence type="predicted"/>
<sequence>MRVCVCVNVVMCRTHRALARLSLLHLALALSLFYVAACTLRDLFLVAHALTKPSLCAVVSLACADRAWRCNDPFCFPKNTTTPCASSTYLSMRRLSQETRSRRPFRLILALTSALRTQASRSQTSDNAAPFHSHLDEDEIASLFPGNPGAHEASRKPRQRRRRGNGEADTLLKDVYALGKIVADEQKRSRVSIPASRLGGRSGPNTRAPRRAASGDVASSLPSAEGSLNAKPLVAPPPLSTPAMAVNAGTRNRRDSFPPAASPPREAALPPLQSWTSSFILTPEHLQATSDAHGASDIAFTLEELENTLFSPVVERTECDAQLKKREAPTGLFDPPPPPVAPTMPCSEAPPARLELVPAAPTIDTVDAAAPPVAQTAASPRSTLDGPTPASPTASTAPFLPSAAGFATTFPLTSSPPTFSDRRCSPAKVFTRASLATPVLRCRLRGSTVYVSMTRPFPTPRELLEALHEAVTFIESLPALPQGPRLVRLGVDSPSAASASRAFLEPAGWTEVTSSVEERVAAQLLKERLLQRMTEGPVRGLRYIAELRAAEVEAPLVVRDTAAELLLACTTYAICPCARPGVALDGSTDGAVRLSFSGIGVGLFPAPSTVLRLMQAVAAMCDGEAERTLLLEALARAGGRPAGTVAAPQARDLVVEVMQHLHDLPVVVSAELLRGCVGSHGSTREEAMEAAAGGRAHIVHWFNAAKATARQWWELVQERGHGMWSTPNKRLGACSASVSSCLTASEVWRRLCDAILSPAADDVSIHQALSDAMHSAPVRRCRQNYLAVASPAFAHTATSDSPLRAVVVDVTASSLQHTSVADLACEICEQPADVVLALSNDVRLQQKLHFLASLHLTESGSHHCVTVLLPGDPAEVAECVSLTRSCARLAPQQPCYEAHPSELHPCHPRWLHQLIEVSNARSSAAVPGSSSAPHDAEPASLAELYVAHAWRRPCVTTRTSSVGLEMSAAVAFSWQRLLATATGAAPKKVLVEEFQRTHLAPLVLLRPPAKNDGGDHAAQAWWTEYGEISITQKEAAASTTVLTLMKSMSAAWPVPSSASGLTAPTNRSSSCVFECGVAFLFVLDVACQSLLRRDIESPDQLNVLSIAALGLDSSAGGLVEVADRVAGDGVETLVSAMEETAAVHGVRFASLALLRWMVDNRLLLYQLTPHTIHRYTTYLQHRGV</sequence>
<organism evidence="2 3">
    <name type="scientific">Leishmania infantum</name>
    <dbReference type="NCBI Taxonomy" id="5671"/>
    <lineage>
        <taxon>Eukaryota</taxon>
        <taxon>Discoba</taxon>
        <taxon>Euglenozoa</taxon>
        <taxon>Kinetoplastea</taxon>
        <taxon>Metakinetoplastina</taxon>
        <taxon>Trypanosomatida</taxon>
        <taxon>Trypanosomatidae</taxon>
        <taxon>Leishmaniinae</taxon>
        <taxon>Leishmania</taxon>
    </lineage>
</organism>
<dbReference type="GeneID" id="5074112"/>
<dbReference type="eggNOG" id="ENOG502SJ6Q">
    <property type="taxonomic scope" value="Eukaryota"/>
</dbReference>
<dbReference type="PANTHER" id="PTHR43612:SF3">
    <property type="entry name" value="TRIFUNCTIONAL ENZYME SUBUNIT ALPHA, MITOCHONDRIAL"/>
    <property type="match status" value="1"/>
</dbReference>
<dbReference type="PANTHER" id="PTHR43612">
    <property type="entry name" value="TRIFUNCTIONAL ENZYME SUBUNIT ALPHA"/>
    <property type="match status" value="1"/>
</dbReference>
<evidence type="ECO:0000256" key="1">
    <source>
        <dbReference type="SAM" id="MobiDB-lite"/>
    </source>
</evidence>
<dbReference type="AlphaFoldDB" id="A4IE31"/>
<dbReference type="GO" id="GO:0004300">
    <property type="term" value="F:enoyl-CoA hydratase activity"/>
    <property type="evidence" value="ECO:0007669"/>
    <property type="project" value="TreeGrafter"/>
</dbReference>
<reference evidence="2 3" key="1">
    <citation type="journal article" date="2007" name="Nat. Genet.">
        <title>Comparative genomic analysis of three Leishmania species that cause diverse human disease.</title>
        <authorList>
            <person name="Peacock C.S."/>
            <person name="Seeger K."/>
            <person name="Harris D."/>
            <person name="Murphy L."/>
            <person name="Ruiz J.C."/>
            <person name="Quail M.A."/>
            <person name="Peters N."/>
            <person name="Adlem E."/>
            <person name="Tivey A."/>
            <person name="Aslett M."/>
            <person name="Kerhornou A."/>
            <person name="Ivens A."/>
            <person name="Fraser A."/>
            <person name="Rajandream M.A."/>
            <person name="Carver T."/>
            <person name="Norbertczak H."/>
            <person name="Chillingworth T."/>
            <person name="Hance Z."/>
            <person name="Jagels K."/>
            <person name="Moule S."/>
            <person name="Ormond D."/>
            <person name="Rutter S."/>
            <person name="Squares R."/>
            <person name="Whitehead S."/>
            <person name="Rabbinowitsch E."/>
            <person name="Arrowsmith C."/>
            <person name="White B."/>
            <person name="Thurston S."/>
            <person name="Bringaud F."/>
            <person name="Baldauf S.L."/>
            <person name="Faulconbridge A."/>
            <person name="Jeffares D."/>
            <person name="Depledge D.P."/>
            <person name="Oyola S.O."/>
            <person name="Hilley J.D."/>
            <person name="Brito L.O."/>
            <person name="Tosi L.R."/>
            <person name="Barrell B."/>
            <person name="Cruz A.K."/>
            <person name="Mottram J.C."/>
            <person name="Smith D.F."/>
            <person name="Berriman M."/>
        </authorList>
    </citation>
    <scope>NUCLEOTIDE SEQUENCE [LARGE SCALE GENOMIC DNA]</scope>
    <source>
        <strain evidence="2 3">JPCM5</strain>
    </source>
</reference>
<dbReference type="InterPro" id="IPR013328">
    <property type="entry name" value="6PGD_dom2"/>
</dbReference>
<dbReference type="InterPro" id="IPR050136">
    <property type="entry name" value="FA_oxidation_alpha_subunit"/>
</dbReference>
<gene>
    <name evidence="2" type="ORF">LINJ_36_6460</name>
</gene>
<dbReference type="RefSeq" id="XP_001470000.1">
    <property type="nucleotide sequence ID" value="XM_001469963.2"/>
</dbReference>
<dbReference type="GO" id="GO:0016507">
    <property type="term" value="C:mitochondrial fatty acid beta-oxidation multienzyme complex"/>
    <property type="evidence" value="ECO:0007669"/>
    <property type="project" value="TreeGrafter"/>
</dbReference>
<feature type="compositionally biased region" description="Low complexity" evidence="1">
    <location>
        <begin position="387"/>
        <end position="397"/>
    </location>
</feature>
<dbReference type="GO" id="GO:0016509">
    <property type="term" value="F:long-chain (3S)-3-hydroxyacyl-CoA dehydrogenase (NAD+) activity"/>
    <property type="evidence" value="ECO:0007669"/>
    <property type="project" value="TreeGrafter"/>
</dbReference>
<dbReference type="GO" id="GO:0006635">
    <property type="term" value="P:fatty acid beta-oxidation"/>
    <property type="evidence" value="ECO:0007669"/>
    <property type="project" value="TreeGrafter"/>
</dbReference>
<reference evidence="2 3" key="2">
    <citation type="journal article" date="2011" name="Genome Res.">
        <title>Chromosome and gene copy number variation allow major structural change between species and strains of Leishmania.</title>
        <authorList>
            <person name="Rogers M.B."/>
            <person name="Hilley J.D."/>
            <person name="Dickens N.J."/>
            <person name="Wilkes J."/>
            <person name="Bates P.A."/>
            <person name="Depledge D.P."/>
            <person name="Harris D."/>
            <person name="Her Y."/>
            <person name="Herzyk P."/>
            <person name="Imamura H."/>
            <person name="Otto T.D."/>
            <person name="Sanders M."/>
            <person name="Seeger K."/>
            <person name="Dujardin J.C."/>
            <person name="Berriman M."/>
            <person name="Smith D.F."/>
            <person name="Hertz-Fowler C."/>
            <person name="Mottram J.C."/>
        </authorList>
    </citation>
    <scope>NUCLEOTIDE SEQUENCE [LARGE SCALE GENOMIC DNA]</scope>
    <source>
        <strain evidence="2 3">JPCM5</strain>
    </source>
</reference>
<evidence type="ECO:0000313" key="2">
    <source>
        <dbReference type="EMBL" id="CAM73121.1"/>
    </source>
</evidence>
<feature type="region of interest" description="Disordered" evidence="1">
    <location>
        <begin position="372"/>
        <end position="397"/>
    </location>
</feature>
<dbReference type="Gene3D" id="1.10.1040.10">
    <property type="entry name" value="N-(1-d-carboxylethyl)-l-norvaline Dehydrogenase, domain 2"/>
    <property type="match status" value="1"/>
</dbReference>
<dbReference type="VEuPathDB" id="TriTrypDB:LINF_360072000"/>
<feature type="region of interest" description="Disordered" evidence="1">
    <location>
        <begin position="250"/>
        <end position="269"/>
    </location>
</feature>
<accession>A4IE31</accession>
<dbReference type="Proteomes" id="UP000008153">
    <property type="component" value="Chromosome 36"/>
</dbReference>
<dbReference type="InParanoid" id="A4IE31"/>
<name>A4IE31_LEIIN</name>
<feature type="region of interest" description="Disordered" evidence="1">
    <location>
        <begin position="186"/>
        <end position="245"/>
    </location>
</feature>
<keyword evidence="3" id="KW-1185">Reference proteome</keyword>
<dbReference type="EMBL" id="FR796468">
    <property type="protein sequence ID" value="CAM73121.1"/>
    <property type="molecule type" value="Genomic_DNA"/>
</dbReference>
<feature type="region of interest" description="Disordered" evidence="1">
    <location>
        <begin position="140"/>
        <end position="168"/>
    </location>
</feature>
<dbReference type="OMA" id="HAWRRPC"/>
<evidence type="ECO:0000313" key="3">
    <source>
        <dbReference type="Proteomes" id="UP000008153"/>
    </source>
</evidence>
<dbReference type="KEGG" id="lif:LINJ_36_6460"/>